<dbReference type="PANTHER" id="PTHR22617">
    <property type="entry name" value="CHEMOTAXIS SENSOR HISTIDINE KINASE-RELATED"/>
    <property type="match status" value="1"/>
</dbReference>
<dbReference type="Gene3D" id="2.30.30.40">
    <property type="entry name" value="SH3 Domains"/>
    <property type="match status" value="1"/>
</dbReference>
<feature type="domain" description="CheW-like" evidence="1">
    <location>
        <begin position="2"/>
        <end position="140"/>
    </location>
</feature>
<proteinExistence type="predicted"/>
<dbReference type="AlphaFoldDB" id="A0A2W5A5C0"/>
<dbReference type="SUPFAM" id="SSF50341">
    <property type="entry name" value="CheW-like"/>
    <property type="match status" value="1"/>
</dbReference>
<dbReference type="PANTHER" id="PTHR22617:SF23">
    <property type="entry name" value="CHEMOTAXIS PROTEIN CHEW"/>
    <property type="match status" value="1"/>
</dbReference>
<gene>
    <name evidence="2" type="ORF">DI623_14315</name>
</gene>
<dbReference type="Proteomes" id="UP000249066">
    <property type="component" value="Unassembled WGS sequence"/>
</dbReference>
<dbReference type="PROSITE" id="PS50851">
    <property type="entry name" value="CHEW"/>
    <property type="match status" value="1"/>
</dbReference>
<comment type="caution">
    <text evidence="2">The sequence shown here is derived from an EMBL/GenBank/DDBJ whole genome shotgun (WGS) entry which is preliminary data.</text>
</comment>
<evidence type="ECO:0000259" key="1">
    <source>
        <dbReference type="PROSITE" id="PS50851"/>
    </source>
</evidence>
<dbReference type="SMART" id="SM00260">
    <property type="entry name" value="CheW"/>
    <property type="match status" value="1"/>
</dbReference>
<organism evidence="2 3">
    <name type="scientific">Sphingomonas sanxanigenens</name>
    <dbReference type="NCBI Taxonomy" id="397260"/>
    <lineage>
        <taxon>Bacteria</taxon>
        <taxon>Pseudomonadati</taxon>
        <taxon>Pseudomonadota</taxon>
        <taxon>Alphaproteobacteria</taxon>
        <taxon>Sphingomonadales</taxon>
        <taxon>Sphingomonadaceae</taxon>
        <taxon>Sphingomonas</taxon>
    </lineage>
</organism>
<protein>
    <submittedName>
        <fullName evidence="2">Chemotaxis protein CheW</fullName>
    </submittedName>
</protein>
<evidence type="ECO:0000313" key="2">
    <source>
        <dbReference type="EMBL" id="PZO87659.1"/>
    </source>
</evidence>
<dbReference type="GO" id="GO:0006935">
    <property type="term" value="P:chemotaxis"/>
    <property type="evidence" value="ECO:0007669"/>
    <property type="project" value="InterPro"/>
</dbReference>
<dbReference type="EMBL" id="QFNN01000121">
    <property type="protein sequence ID" value="PZO87659.1"/>
    <property type="molecule type" value="Genomic_DNA"/>
</dbReference>
<dbReference type="GO" id="GO:0007165">
    <property type="term" value="P:signal transduction"/>
    <property type="evidence" value="ECO:0007669"/>
    <property type="project" value="InterPro"/>
</dbReference>
<name>A0A2W5A5C0_9SPHN</name>
<dbReference type="InterPro" id="IPR036061">
    <property type="entry name" value="CheW-like_dom_sf"/>
</dbReference>
<dbReference type="GO" id="GO:0005829">
    <property type="term" value="C:cytosol"/>
    <property type="evidence" value="ECO:0007669"/>
    <property type="project" value="TreeGrafter"/>
</dbReference>
<reference evidence="2 3" key="1">
    <citation type="submission" date="2017-08" db="EMBL/GenBank/DDBJ databases">
        <title>Infants hospitalized years apart are colonized by the same room-sourced microbial strains.</title>
        <authorList>
            <person name="Brooks B."/>
            <person name="Olm M.R."/>
            <person name="Firek B.A."/>
            <person name="Baker R."/>
            <person name="Thomas B.C."/>
            <person name="Morowitz M.J."/>
            <person name="Banfield J.F."/>
        </authorList>
    </citation>
    <scope>NUCLEOTIDE SEQUENCE [LARGE SCALE GENOMIC DNA]</scope>
    <source>
        <strain evidence="2">S2_018_000_R2_101</strain>
    </source>
</reference>
<dbReference type="InterPro" id="IPR039315">
    <property type="entry name" value="CheW"/>
</dbReference>
<dbReference type="Pfam" id="PF01584">
    <property type="entry name" value="CheW"/>
    <property type="match status" value="1"/>
</dbReference>
<evidence type="ECO:0000313" key="3">
    <source>
        <dbReference type="Proteomes" id="UP000249066"/>
    </source>
</evidence>
<accession>A0A2W5A5C0</accession>
<sequence>MDNLYLICSIAGQPVAIHAAKVESVVDIGAVSPVPLAPPHVAGLAALRSRLLTIICCECALGLSQTPCTGSRAVIVAVDGHHYGLLVGTIDDARVIDREIEPVRARLQPGWARVAIGMIEHDGEALLLVDPEKLIAGGEDFFALAS</sequence>
<dbReference type="InterPro" id="IPR002545">
    <property type="entry name" value="CheW-lke_dom"/>
</dbReference>
<dbReference type="Gene3D" id="2.40.50.180">
    <property type="entry name" value="CheA-289, Domain 4"/>
    <property type="match status" value="1"/>
</dbReference>